<dbReference type="EMBL" id="CP120627">
    <property type="protein sequence ID" value="WEW55812.1"/>
    <property type="molecule type" value="Genomic_DNA"/>
</dbReference>
<dbReference type="SUPFAM" id="SSF52540">
    <property type="entry name" value="P-loop containing nucleoside triphosphate hydrolases"/>
    <property type="match status" value="1"/>
</dbReference>
<dbReference type="GO" id="GO:0030983">
    <property type="term" value="F:mismatched DNA binding"/>
    <property type="evidence" value="ECO:0007669"/>
    <property type="project" value="InterPro"/>
</dbReference>
<evidence type="ECO:0000259" key="6">
    <source>
        <dbReference type="PROSITE" id="PS00486"/>
    </source>
</evidence>
<feature type="region of interest" description="Disordered" evidence="5">
    <location>
        <begin position="361"/>
        <end position="389"/>
    </location>
</feature>
<dbReference type="InterPro" id="IPR000432">
    <property type="entry name" value="DNA_mismatch_repair_MutS_C"/>
</dbReference>
<keyword evidence="2" id="KW-0547">Nucleotide-binding</keyword>
<dbReference type="PROSITE" id="PS00486">
    <property type="entry name" value="DNA_MISMATCH_REPAIR_2"/>
    <property type="match status" value="1"/>
</dbReference>
<evidence type="ECO:0000256" key="4">
    <source>
        <dbReference type="ARBA" id="ARBA00023125"/>
    </source>
</evidence>
<evidence type="ECO:0000313" key="8">
    <source>
        <dbReference type="Proteomes" id="UP001219355"/>
    </source>
</evidence>
<dbReference type="GO" id="GO:0051026">
    <property type="term" value="P:chiasma assembly"/>
    <property type="evidence" value="ECO:0007669"/>
    <property type="project" value="TreeGrafter"/>
</dbReference>
<name>A0AAF0IGI0_9EURO</name>
<gene>
    <name evidence="7" type="ORF">PRK78_001245</name>
</gene>
<dbReference type="PANTHER" id="PTHR11361:SF20">
    <property type="entry name" value="MUTS PROTEIN HOMOLOG 5"/>
    <property type="match status" value="1"/>
</dbReference>
<dbReference type="AlphaFoldDB" id="A0AAF0IGI0"/>
<dbReference type="Proteomes" id="UP001219355">
    <property type="component" value="Chromosome 1"/>
</dbReference>
<evidence type="ECO:0000256" key="1">
    <source>
        <dbReference type="ARBA" id="ARBA00006271"/>
    </source>
</evidence>
<feature type="region of interest" description="Disordered" evidence="5">
    <location>
        <begin position="35"/>
        <end position="55"/>
    </location>
</feature>
<evidence type="ECO:0000256" key="2">
    <source>
        <dbReference type="ARBA" id="ARBA00022741"/>
    </source>
</evidence>
<reference evidence="7" key="1">
    <citation type="submission" date="2023-03" db="EMBL/GenBank/DDBJ databases">
        <title>Emydomyces testavorans Genome Sequence.</title>
        <authorList>
            <person name="Hoyer L."/>
        </authorList>
    </citation>
    <scope>NUCLEOTIDE SEQUENCE</scope>
    <source>
        <strain evidence="7">16-2883</strain>
    </source>
</reference>
<dbReference type="GO" id="GO:0005524">
    <property type="term" value="F:ATP binding"/>
    <property type="evidence" value="ECO:0007669"/>
    <property type="project" value="UniProtKB-KW"/>
</dbReference>
<comment type="similarity">
    <text evidence="1">Belongs to the DNA mismatch repair MutS family.</text>
</comment>
<dbReference type="GO" id="GO:0006298">
    <property type="term" value="P:mismatch repair"/>
    <property type="evidence" value="ECO:0007669"/>
    <property type="project" value="InterPro"/>
</dbReference>
<organism evidence="7 8">
    <name type="scientific">Emydomyces testavorans</name>
    <dbReference type="NCBI Taxonomy" id="2070801"/>
    <lineage>
        <taxon>Eukaryota</taxon>
        <taxon>Fungi</taxon>
        <taxon>Dikarya</taxon>
        <taxon>Ascomycota</taxon>
        <taxon>Pezizomycotina</taxon>
        <taxon>Eurotiomycetes</taxon>
        <taxon>Eurotiomycetidae</taxon>
        <taxon>Onygenales</taxon>
        <taxon>Nannizziopsiaceae</taxon>
        <taxon>Emydomyces</taxon>
    </lineage>
</organism>
<evidence type="ECO:0000256" key="3">
    <source>
        <dbReference type="ARBA" id="ARBA00022840"/>
    </source>
</evidence>
<protein>
    <recommendedName>
        <fullName evidence="6">DNA mismatch repair proteins mutS family domain-containing protein</fullName>
    </recommendedName>
</protein>
<keyword evidence="8" id="KW-1185">Reference proteome</keyword>
<keyword evidence="3" id="KW-0067">ATP-binding</keyword>
<dbReference type="GO" id="GO:0005634">
    <property type="term" value="C:nucleus"/>
    <property type="evidence" value="ECO:0007669"/>
    <property type="project" value="TreeGrafter"/>
</dbReference>
<dbReference type="GO" id="GO:0140664">
    <property type="term" value="F:ATP-dependent DNA damage sensor activity"/>
    <property type="evidence" value="ECO:0007669"/>
    <property type="project" value="InterPro"/>
</dbReference>
<dbReference type="SMART" id="SM00534">
    <property type="entry name" value="MUTSac"/>
    <property type="match status" value="1"/>
</dbReference>
<dbReference type="InterPro" id="IPR045076">
    <property type="entry name" value="MutS"/>
</dbReference>
<sequence length="389" mass="41979">MTDKNIIVIKEGRHLLHEATVPSYVPNDTLLVGGKRSTGGQPSVDIIESSGGSAAPECPTGPSMLLLTGPNYSGKSVQENRITYQQKRKADKNQVALIVYMAHIGRRVNVPLNLNFASFVPAESATIGFTDKILTRITTRETVSKTQSTFAIDLQQIAFAIAYSTSRSLLLIDEFGKGTESTDGVGLACGLFEYFLSLKDECPKVVAATHFHEIFENGFLLERPELQFGHMEVRIDPAALELENQITYLYKLVAVLYRQRIGIVEIMLIETTSFRVGRSSESFGTICAAINGIDSAIVSRANEIGKLSRQGEDLVAACARMTPAELNVLEDAADFSRPTSSISRESQSASIVSILSSIVGTSDGTTADASRGDISLSDSAPDVSTEEAD</sequence>
<dbReference type="Gene3D" id="3.40.50.300">
    <property type="entry name" value="P-loop containing nucleotide triphosphate hydrolases"/>
    <property type="match status" value="1"/>
</dbReference>
<feature type="domain" description="DNA mismatch repair proteins mutS family" evidence="6">
    <location>
        <begin position="168"/>
        <end position="184"/>
    </location>
</feature>
<evidence type="ECO:0000256" key="5">
    <source>
        <dbReference type="SAM" id="MobiDB-lite"/>
    </source>
</evidence>
<dbReference type="PANTHER" id="PTHR11361">
    <property type="entry name" value="DNA MISMATCH REPAIR PROTEIN MUTS FAMILY MEMBER"/>
    <property type="match status" value="1"/>
</dbReference>
<accession>A0AAF0IGI0</accession>
<dbReference type="Pfam" id="PF00488">
    <property type="entry name" value="MutS_V"/>
    <property type="match status" value="1"/>
</dbReference>
<dbReference type="InterPro" id="IPR027417">
    <property type="entry name" value="P-loop_NTPase"/>
</dbReference>
<proteinExistence type="inferred from homology"/>
<keyword evidence="4" id="KW-0238">DNA-binding</keyword>
<evidence type="ECO:0000313" key="7">
    <source>
        <dbReference type="EMBL" id="WEW55812.1"/>
    </source>
</evidence>